<protein>
    <submittedName>
        <fullName evidence="1">Uncharacterized protein</fullName>
    </submittedName>
</protein>
<name>A0A9X0HN94_SOLP1</name>
<dbReference type="AlphaFoldDB" id="A0A9X0HN94"/>
<comment type="caution">
    <text evidence="1">The sequence shown here is derived from an EMBL/GenBank/DDBJ whole genome shotgun (WGS) entry which is preliminary data.</text>
</comment>
<dbReference type="EMBL" id="LNAL01000005">
    <property type="protein sequence ID" value="KUG09104.1"/>
    <property type="molecule type" value="Genomic_DNA"/>
</dbReference>
<sequence>MIFMVFFPIGRLVQTGLIAWLFLAAAGTQAQAPRWDWVRPWQTPGHDGLIRGEVLARDREGNLYLSGQCQGTVALGDHWLKAEEPQAYVAKISPTGKCRWARLLPGGDTVRSRGESLAVDAQGNVWFSARKRAVAPLVFDGESQASLQPNFRSAPRPRHLIARLDSAGNWQWQRELRLLPGQESRVAVDKQGYAYVNGSVEAERSGLLATKLDAAGKPLWRLAQQAGRQERVHALAVTTEGQLYLAGSQQPELRVAGKQTARLDTARKGMVLQLHPDGRRSWVSISPALSAYRFLLLASDNSLFTLGQKEHPLIHRGQTRNFDRLGTRGSLLVAERLTPQGKRRWTAQAQAQGRYFPGPGLESESNLLVLGCSLGAGDELLLTLALTGRAVFGAAPRPLEVKTRGEDPELTRPVIARLSSAGRWRSAALAKLPMLLAREGTGSAALASVGSLNYLLHLTPAITQSENTFTSDDPELGVMQLTRLGDIETGQYTPLLTPDLGGSSHPGLSFHHQDSSLLVTGMFEGVLPPPGPVLHTPLGEKHHLVGVLSTAGSWRWRRALPNFPAIAIRKSLATPAGATLQLGYQRDGAMQLLQFSPEGTLRWLQAPGFTVPRESDFGYDGFNAVLALAGNGESWLAGSPAAGQSGAQLQHRDEAGRLRWQRELARGKLTHGRLVLVGEAVRYYLGYFAEPVTFLTRTGSVDLAPAQLGSTEAALAQLNADGTVESVRSLGALSLIDVLPAPDGGLWVSCALSSDSIRLPTLKGDVRFRTGDGKPNTLLARLHADGSWAWGKRVGEFIDDPLLSSEPGGRVLLHGRILPESYVSPATDSMGFLPTPQVVHFSRLGSGGELLEELAAPRLWPDQSVETAVSGKDGSIYLAGSFGINQRKGSAFTARLVPAAGRPPELRRLTSGRVRAGSWLPLEGQHLGRVSEVQIDGQPTAFEVISSTRLLVQIPARVSGKKVLLRLLSQDGSVSASRPLRIR</sequence>
<accession>A0A9X0HN94</accession>
<gene>
    <name evidence="1" type="ORF">ASU33_19995</name>
</gene>
<dbReference type="Proteomes" id="UP000054223">
    <property type="component" value="Unassembled WGS sequence"/>
</dbReference>
<dbReference type="InterPro" id="IPR013783">
    <property type="entry name" value="Ig-like_fold"/>
</dbReference>
<dbReference type="SUPFAM" id="SSF63829">
    <property type="entry name" value="Calcium-dependent phosphotriesterase"/>
    <property type="match status" value="1"/>
</dbReference>
<keyword evidence="2" id="KW-1185">Reference proteome</keyword>
<evidence type="ECO:0000313" key="2">
    <source>
        <dbReference type="Proteomes" id="UP000054223"/>
    </source>
</evidence>
<proteinExistence type="predicted"/>
<reference evidence="1 2" key="1">
    <citation type="submission" date="2015-11" db="EMBL/GenBank/DDBJ databases">
        <title>Solirubrum puertoriconensis gen. nov. an environmental bacteria isolated in Puerto Rico.</title>
        <authorList>
            <person name="Cuebas-Irizarry M.F."/>
            <person name="Montalvo-Rodriguez R."/>
        </authorList>
    </citation>
    <scope>NUCLEOTIDE SEQUENCE [LARGE SCALE GENOMIC DNA]</scope>
    <source>
        <strain evidence="1 2">MC1A</strain>
    </source>
</reference>
<organism evidence="1 2">
    <name type="scientific">Solirubrum puertoriconensis</name>
    <dbReference type="NCBI Taxonomy" id="1751427"/>
    <lineage>
        <taxon>Bacteria</taxon>
        <taxon>Pseudomonadati</taxon>
        <taxon>Bacteroidota</taxon>
        <taxon>Cytophagia</taxon>
        <taxon>Cytophagales</taxon>
    </lineage>
</organism>
<dbReference type="Gene3D" id="2.60.40.10">
    <property type="entry name" value="Immunoglobulins"/>
    <property type="match status" value="1"/>
</dbReference>
<evidence type="ECO:0000313" key="1">
    <source>
        <dbReference type="EMBL" id="KUG09104.1"/>
    </source>
</evidence>